<evidence type="ECO:0000313" key="1">
    <source>
        <dbReference type="EMBL" id="SPJ82100.1"/>
    </source>
</evidence>
<name>A0AAE8SKZ7_9HYPO</name>
<comment type="caution">
    <text evidence="1">The sequence shown here is derived from an EMBL/GenBank/DDBJ whole genome shotgun (WGS) entry which is preliminary data.</text>
</comment>
<dbReference type="EMBL" id="ONZP01000344">
    <property type="protein sequence ID" value="SPJ82100.1"/>
    <property type="molecule type" value="Genomic_DNA"/>
</dbReference>
<dbReference type="PANTHER" id="PTHR38795">
    <property type="entry name" value="DUF6604 DOMAIN-CONTAINING PROTEIN"/>
    <property type="match status" value="1"/>
</dbReference>
<dbReference type="AlphaFoldDB" id="A0AAE8SKZ7"/>
<gene>
    <name evidence="1" type="ORF">FTOL_09505</name>
</gene>
<reference evidence="1" key="1">
    <citation type="submission" date="2018-03" db="EMBL/GenBank/DDBJ databases">
        <authorList>
            <person name="Guldener U."/>
        </authorList>
    </citation>
    <scope>NUCLEOTIDE SEQUENCE</scope>
</reference>
<protein>
    <submittedName>
        <fullName evidence="1">Uncharacterized protein</fullName>
    </submittedName>
</protein>
<organism evidence="1 2">
    <name type="scientific">Fusarium torulosum</name>
    <dbReference type="NCBI Taxonomy" id="33205"/>
    <lineage>
        <taxon>Eukaryota</taxon>
        <taxon>Fungi</taxon>
        <taxon>Dikarya</taxon>
        <taxon>Ascomycota</taxon>
        <taxon>Pezizomycotina</taxon>
        <taxon>Sordariomycetes</taxon>
        <taxon>Hypocreomycetidae</taxon>
        <taxon>Hypocreales</taxon>
        <taxon>Nectriaceae</taxon>
        <taxon>Fusarium</taxon>
    </lineage>
</organism>
<dbReference type="Proteomes" id="UP001187734">
    <property type="component" value="Unassembled WGS sequence"/>
</dbReference>
<keyword evidence="2" id="KW-1185">Reference proteome</keyword>
<proteinExistence type="predicted"/>
<dbReference type="PANTHER" id="PTHR38795:SF1">
    <property type="entry name" value="DUF6604 DOMAIN-CONTAINING PROTEIN"/>
    <property type="match status" value="1"/>
</dbReference>
<accession>A0AAE8SKZ7</accession>
<sequence length="291" mass="33490">MELLPDLRFLASHGRRGAVEDELIRGVGAMFQTSSDIPPLWLSWAAQIYLDILQSAGERCSRASEQMTQESLKIQKALMDIPDSPERKNTLEAQEDRLLDLKWEDLETFWKFQRNGSFFVGKPREDRERYFKNFGLSLGLSAANWATNRRSANPSEYKRNERNMEIGGWVSLSLNNRIATGNPRETWTAVTAEELFIEGRRMETLDGKGRVQTDLSRNGKEVELDPVPKTPSDVVDELAQVLQKEIPRLTFNYFSMHFIAWDLLTKLKEAFTKAVGPEFLQYVRLRTSCHL</sequence>
<evidence type="ECO:0000313" key="2">
    <source>
        <dbReference type="Proteomes" id="UP001187734"/>
    </source>
</evidence>